<feature type="domain" description="4Fe-4S ferredoxin-type" evidence="4">
    <location>
        <begin position="364"/>
        <end position="396"/>
    </location>
</feature>
<dbReference type="InterPro" id="IPR010208">
    <property type="entry name" value="Ion_transpt_RnfC/RsxC"/>
</dbReference>
<reference evidence="5" key="1">
    <citation type="submission" date="2021-05" db="EMBL/GenBank/DDBJ databases">
        <title>Energy efficiency and biological interactions define the core microbiome of deep oligotrophic groundwater.</title>
        <authorList>
            <person name="Mehrshad M."/>
            <person name="Lopez-Fernandez M."/>
            <person name="Bell E."/>
            <person name="Bernier-Latmani R."/>
            <person name="Bertilsson S."/>
            <person name="Dopson M."/>
        </authorList>
    </citation>
    <scope>NUCLEOTIDE SEQUENCE</scope>
    <source>
        <strain evidence="5">Modern_marine.mb.64</strain>
    </source>
</reference>
<dbReference type="PROSITE" id="PS00198">
    <property type="entry name" value="4FE4S_FER_1"/>
    <property type="match status" value="1"/>
</dbReference>
<evidence type="ECO:0000313" key="6">
    <source>
        <dbReference type="Proteomes" id="UP000777784"/>
    </source>
</evidence>
<dbReference type="GO" id="GO:0051539">
    <property type="term" value="F:4 iron, 4 sulfur cluster binding"/>
    <property type="evidence" value="ECO:0007669"/>
    <property type="project" value="InterPro"/>
</dbReference>
<dbReference type="EMBL" id="JAHJDP010000042">
    <property type="protein sequence ID" value="MBU2691003.1"/>
    <property type="molecule type" value="Genomic_DNA"/>
</dbReference>
<dbReference type="Pfam" id="PF13375">
    <property type="entry name" value="RnfC_N"/>
    <property type="match status" value="1"/>
</dbReference>
<dbReference type="InterPro" id="IPR017900">
    <property type="entry name" value="4Fe4S_Fe_S_CS"/>
</dbReference>
<dbReference type="Gene3D" id="3.30.70.20">
    <property type="match status" value="1"/>
</dbReference>
<dbReference type="SUPFAM" id="SSF46548">
    <property type="entry name" value="alpha-helical ferredoxin"/>
    <property type="match status" value="1"/>
</dbReference>
<evidence type="ECO:0000313" key="5">
    <source>
        <dbReference type="EMBL" id="MBU2691003.1"/>
    </source>
</evidence>
<keyword evidence="3" id="KW-0411">Iron-sulfur</keyword>
<dbReference type="GO" id="GO:0016020">
    <property type="term" value="C:membrane"/>
    <property type="evidence" value="ECO:0007669"/>
    <property type="project" value="InterPro"/>
</dbReference>
<dbReference type="GO" id="GO:0009055">
    <property type="term" value="F:electron transfer activity"/>
    <property type="evidence" value="ECO:0007669"/>
    <property type="project" value="InterPro"/>
</dbReference>
<evidence type="ECO:0000256" key="1">
    <source>
        <dbReference type="ARBA" id="ARBA00022723"/>
    </source>
</evidence>
<accession>A0A948RWT6</accession>
<dbReference type="AlphaFoldDB" id="A0A948RWT6"/>
<dbReference type="GO" id="GO:0046872">
    <property type="term" value="F:metal ion binding"/>
    <property type="evidence" value="ECO:0007669"/>
    <property type="project" value="UniProtKB-KW"/>
</dbReference>
<proteinExistence type="predicted"/>
<dbReference type="InterPro" id="IPR026902">
    <property type="entry name" value="RnfC_N"/>
</dbReference>
<sequence>MDIPYFGRGIHIPKQKPVGDILEIPPPDKVFLLLQQCAGPICVPVVEAGDTVKIGQLVAEGAKGQAPDLHSPICGIVKGLEDVIAPNGTVTKALVVESNGGFEMETFEPDPDPLSKSGAELLEEIRKAGIVTSRREAHSLEALIREAMDPHGFVSATGSVIARPVRQIAVRFTDVDPHLATLKTITREIGEKTDRLHLGLKVLQKITGTKDLHFVLDRNQDAPGLVQLAEDNEYSILRVNAGTYPSAADPLVACAIGGREPDVAFRGVHESGELVLDVDTVLRVARAVAERRPVLDRLITVGGSFGVKVVKIYIGMTLADIAEAAGETEEYGKVLVGGPLQGSALHTLDFPMAKDSTAIWLFRPEEVVEEVNHPCISCGLCVMVCPMRLLPGLLSRYCEFGKWQEAEEAHLFSCIECGCCSYVCPAERSMVQFMVHGKNEVLALWRSR</sequence>
<protein>
    <recommendedName>
        <fullName evidence="4">4Fe-4S ferredoxin-type domain-containing protein</fullName>
    </recommendedName>
</protein>
<dbReference type="PANTHER" id="PTHR43034:SF2">
    <property type="entry name" value="ION-TRANSLOCATING OXIDOREDUCTASE COMPLEX SUBUNIT C"/>
    <property type="match status" value="1"/>
</dbReference>
<evidence type="ECO:0000259" key="4">
    <source>
        <dbReference type="PROSITE" id="PS51379"/>
    </source>
</evidence>
<dbReference type="PANTHER" id="PTHR43034">
    <property type="entry name" value="ION-TRANSLOCATING OXIDOREDUCTASE COMPLEX SUBUNIT C"/>
    <property type="match status" value="1"/>
</dbReference>
<keyword evidence="1" id="KW-0479">Metal-binding</keyword>
<dbReference type="InterPro" id="IPR017896">
    <property type="entry name" value="4Fe4S_Fe-S-bd"/>
</dbReference>
<dbReference type="PROSITE" id="PS51379">
    <property type="entry name" value="4FE4S_FER_2"/>
    <property type="match status" value="1"/>
</dbReference>
<evidence type="ECO:0000256" key="2">
    <source>
        <dbReference type="ARBA" id="ARBA00023004"/>
    </source>
</evidence>
<keyword evidence="2" id="KW-0408">Iron</keyword>
<comment type="caution">
    <text evidence="5">The sequence shown here is derived from an EMBL/GenBank/DDBJ whole genome shotgun (WGS) entry which is preliminary data.</text>
</comment>
<evidence type="ECO:0000256" key="3">
    <source>
        <dbReference type="ARBA" id="ARBA00023014"/>
    </source>
</evidence>
<organism evidence="5 6">
    <name type="scientific">Eiseniibacteriota bacterium</name>
    <dbReference type="NCBI Taxonomy" id="2212470"/>
    <lineage>
        <taxon>Bacteria</taxon>
        <taxon>Candidatus Eiseniibacteriota</taxon>
    </lineage>
</organism>
<dbReference type="Proteomes" id="UP000777784">
    <property type="component" value="Unassembled WGS sequence"/>
</dbReference>
<name>A0A948RWT6_UNCEI</name>
<gene>
    <name evidence="5" type="ORF">KJ970_08740</name>
</gene>